<dbReference type="InterPro" id="IPR002110">
    <property type="entry name" value="Ankyrin_rpt"/>
</dbReference>
<protein>
    <submittedName>
        <fullName evidence="5">Kidins220b protein</fullName>
    </submittedName>
</protein>
<feature type="repeat" description="ANK" evidence="3">
    <location>
        <begin position="113"/>
        <end position="145"/>
    </location>
</feature>
<name>A0A812KGN0_9DINO</name>
<dbReference type="Pfam" id="PF00023">
    <property type="entry name" value="Ank"/>
    <property type="match status" value="1"/>
</dbReference>
<dbReference type="OrthoDB" id="448960at2759"/>
<dbReference type="GO" id="GO:0005634">
    <property type="term" value="C:nucleus"/>
    <property type="evidence" value="ECO:0007669"/>
    <property type="project" value="TreeGrafter"/>
</dbReference>
<feature type="compositionally biased region" description="Basic and acidic residues" evidence="4">
    <location>
        <begin position="358"/>
        <end position="368"/>
    </location>
</feature>
<dbReference type="SMART" id="SM00248">
    <property type="entry name" value="ANK"/>
    <property type="match status" value="6"/>
</dbReference>
<dbReference type="EMBL" id="CAJNDS010000668">
    <property type="protein sequence ID" value="CAE7226584.1"/>
    <property type="molecule type" value="Genomic_DNA"/>
</dbReference>
<comment type="caution">
    <text evidence="5">The sequence shown here is derived from an EMBL/GenBank/DDBJ whole genome shotgun (WGS) entry which is preliminary data.</text>
</comment>
<dbReference type="SUPFAM" id="SSF48403">
    <property type="entry name" value="Ankyrin repeat"/>
    <property type="match status" value="1"/>
</dbReference>
<evidence type="ECO:0000256" key="3">
    <source>
        <dbReference type="PROSITE-ProRule" id="PRU00023"/>
    </source>
</evidence>
<organism evidence="5 6">
    <name type="scientific">Symbiodinium natans</name>
    <dbReference type="NCBI Taxonomy" id="878477"/>
    <lineage>
        <taxon>Eukaryota</taxon>
        <taxon>Sar</taxon>
        <taxon>Alveolata</taxon>
        <taxon>Dinophyceae</taxon>
        <taxon>Suessiales</taxon>
        <taxon>Symbiodiniaceae</taxon>
        <taxon>Symbiodinium</taxon>
    </lineage>
</organism>
<accession>A0A812KGN0</accession>
<feature type="region of interest" description="Disordered" evidence="4">
    <location>
        <begin position="303"/>
        <end position="386"/>
    </location>
</feature>
<keyword evidence="2 3" id="KW-0040">ANK repeat</keyword>
<keyword evidence="1" id="KW-0677">Repeat</keyword>
<evidence type="ECO:0000313" key="5">
    <source>
        <dbReference type="EMBL" id="CAE7226584.1"/>
    </source>
</evidence>
<feature type="repeat" description="ANK" evidence="3">
    <location>
        <begin position="208"/>
        <end position="240"/>
    </location>
</feature>
<keyword evidence="6" id="KW-1185">Reference proteome</keyword>
<feature type="compositionally biased region" description="Low complexity" evidence="4">
    <location>
        <begin position="316"/>
        <end position="340"/>
    </location>
</feature>
<evidence type="ECO:0000256" key="1">
    <source>
        <dbReference type="ARBA" id="ARBA00022737"/>
    </source>
</evidence>
<reference evidence="5" key="1">
    <citation type="submission" date="2021-02" db="EMBL/GenBank/DDBJ databases">
        <authorList>
            <person name="Dougan E. K."/>
            <person name="Rhodes N."/>
            <person name="Thang M."/>
            <person name="Chan C."/>
        </authorList>
    </citation>
    <scope>NUCLEOTIDE SEQUENCE</scope>
</reference>
<evidence type="ECO:0000313" key="6">
    <source>
        <dbReference type="Proteomes" id="UP000604046"/>
    </source>
</evidence>
<dbReference type="PANTHER" id="PTHR24193">
    <property type="entry name" value="ANKYRIN REPEAT PROTEIN"/>
    <property type="match status" value="1"/>
</dbReference>
<dbReference type="AlphaFoldDB" id="A0A812KGN0"/>
<sequence>MAAETHVAQAQAFLDGTLRRAARWASLEVIEELIQRGCRPVPKLVLDLVKRPDPITALKVIKLLGDKHGVDVAAKVVDQSGACPLSLAARKGHLEMCRYLIEKGADVNRGDQNNETPLFWAASYHHAEVCQLLLDSGADNNHIDKFGYSPFWWAVHKGHLNVMEILLRDRSVDMQATNGWTPLFRATASSAQWLIARGAQVNHVDNVRKQTAIFFAVERNDMELVKVLLRHGADINFKDQYQQTCLFYAVNLGHTEMTKLLVEMKADILLKDLGGRTATDFARKNGALPRAESAIRYVEAMAEPFEDKQKKRRGRPGQASPKKAAGPAAAGRRSNPPRASTTRKRNERPASQPAQGSKRKDSQEDDKGPRKRYRFVQAETNSKLTSKQKKLLLQHCPFLAR</sequence>
<dbReference type="Gene3D" id="1.25.40.20">
    <property type="entry name" value="Ankyrin repeat-containing domain"/>
    <property type="match status" value="2"/>
</dbReference>
<dbReference type="PROSITE" id="PS50088">
    <property type="entry name" value="ANK_REPEAT"/>
    <property type="match status" value="3"/>
</dbReference>
<dbReference type="GO" id="GO:0045944">
    <property type="term" value="P:positive regulation of transcription by RNA polymerase II"/>
    <property type="evidence" value="ECO:0007669"/>
    <property type="project" value="TreeGrafter"/>
</dbReference>
<feature type="repeat" description="ANK" evidence="3">
    <location>
        <begin position="80"/>
        <end position="112"/>
    </location>
</feature>
<evidence type="ECO:0000256" key="4">
    <source>
        <dbReference type="SAM" id="MobiDB-lite"/>
    </source>
</evidence>
<evidence type="ECO:0000256" key="2">
    <source>
        <dbReference type="ARBA" id="ARBA00023043"/>
    </source>
</evidence>
<dbReference type="InterPro" id="IPR036770">
    <property type="entry name" value="Ankyrin_rpt-contain_sf"/>
</dbReference>
<dbReference type="GO" id="GO:0000976">
    <property type="term" value="F:transcription cis-regulatory region binding"/>
    <property type="evidence" value="ECO:0007669"/>
    <property type="project" value="TreeGrafter"/>
</dbReference>
<proteinExistence type="predicted"/>
<dbReference type="Proteomes" id="UP000604046">
    <property type="component" value="Unassembled WGS sequence"/>
</dbReference>
<dbReference type="Pfam" id="PF12796">
    <property type="entry name" value="Ank_2"/>
    <property type="match status" value="2"/>
</dbReference>
<gene>
    <name evidence="5" type="primary">kidins220b</name>
    <name evidence="5" type="ORF">SNAT2548_LOCUS8832</name>
</gene>
<dbReference type="PRINTS" id="PR01415">
    <property type="entry name" value="ANKYRIN"/>
</dbReference>
<dbReference type="PANTHER" id="PTHR24193:SF121">
    <property type="entry name" value="ADA2A-CONTAINING COMPLEX COMPONENT 3, ISOFORM D"/>
    <property type="match status" value="1"/>
</dbReference>
<dbReference type="PROSITE" id="PS50297">
    <property type="entry name" value="ANK_REP_REGION"/>
    <property type="match status" value="3"/>
</dbReference>
<dbReference type="InterPro" id="IPR050663">
    <property type="entry name" value="Ankyrin-SOCS_Box"/>
</dbReference>